<reference evidence="9" key="2">
    <citation type="submission" date="2025-08" db="UniProtKB">
        <authorList>
            <consortium name="RefSeq"/>
        </authorList>
    </citation>
    <scope>IDENTIFICATION</scope>
    <source>
        <tissue evidence="9">Young leaves</tissue>
    </source>
</reference>
<feature type="compositionally biased region" description="Polar residues" evidence="6">
    <location>
        <begin position="17"/>
        <end position="26"/>
    </location>
</feature>
<dbReference type="PROSITE" id="PS50811">
    <property type="entry name" value="WRKY"/>
    <property type="match status" value="1"/>
</dbReference>
<dbReference type="PANTHER" id="PTHR32096:SF146">
    <property type="entry name" value="WRKY TRANSCRIPTION FACTOR 19-RELATED"/>
    <property type="match status" value="1"/>
</dbReference>
<evidence type="ECO:0000256" key="4">
    <source>
        <dbReference type="ARBA" id="ARBA00023163"/>
    </source>
</evidence>
<dbReference type="OrthoDB" id="2021064at2759"/>
<accession>A0A8B7BZH3</accession>
<dbReference type="RefSeq" id="XP_008788525.2">
    <property type="nucleotide sequence ID" value="XM_008790303.4"/>
</dbReference>
<dbReference type="Proteomes" id="UP000228380">
    <property type="component" value="Chromosome 3"/>
</dbReference>
<feature type="region of interest" description="Disordered" evidence="6">
    <location>
        <begin position="91"/>
        <end position="133"/>
    </location>
</feature>
<dbReference type="GeneID" id="103706249"/>
<evidence type="ECO:0000313" key="9">
    <source>
        <dbReference type="RefSeq" id="XP_008788525.2"/>
    </source>
</evidence>
<evidence type="ECO:0000256" key="1">
    <source>
        <dbReference type="ARBA" id="ARBA00004123"/>
    </source>
</evidence>
<reference evidence="8" key="1">
    <citation type="journal article" date="2019" name="Nat. Commun.">
        <title>Genome-wide association mapping of date palm fruit traits.</title>
        <authorList>
            <person name="Hazzouri K.M."/>
            <person name="Gros-Balthazard M."/>
            <person name="Flowers J.M."/>
            <person name="Copetti D."/>
            <person name="Lemansour A."/>
            <person name="Lebrun M."/>
            <person name="Masmoudi K."/>
            <person name="Ferrand S."/>
            <person name="Dhar M.I."/>
            <person name="Fresquez Z.A."/>
            <person name="Rosas U."/>
            <person name="Zhang J."/>
            <person name="Talag J."/>
            <person name="Lee S."/>
            <person name="Kudrna D."/>
            <person name="Powell R.F."/>
            <person name="Leitch I.J."/>
            <person name="Krueger R.R."/>
            <person name="Wing R.A."/>
            <person name="Amiri K.M.A."/>
            <person name="Purugganan M.D."/>
        </authorList>
    </citation>
    <scope>NUCLEOTIDE SEQUENCE [LARGE SCALE GENOMIC DNA]</scope>
    <source>
        <strain evidence="8">cv. Khalas</strain>
    </source>
</reference>
<gene>
    <name evidence="9" type="primary">LOC103706249</name>
</gene>
<evidence type="ECO:0000313" key="8">
    <source>
        <dbReference type="Proteomes" id="UP000228380"/>
    </source>
</evidence>
<name>A0A8B7BZH3_PHODC</name>
<dbReference type="GO" id="GO:0003700">
    <property type="term" value="F:DNA-binding transcription factor activity"/>
    <property type="evidence" value="ECO:0007669"/>
    <property type="project" value="InterPro"/>
</dbReference>
<evidence type="ECO:0000256" key="6">
    <source>
        <dbReference type="SAM" id="MobiDB-lite"/>
    </source>
</evidence>
<dbReference type="InterPro" id="IPR003657">
    <property type="entry name" value="WRKY_dom"/>
</dbReference>
<keyword evidence="8" id="KW-1185">Reference proteome</keyword>
<protein>
    <submittedName>
        <fullName evidence="9">WRKY DNA-binding transcription factor 70-like</fullName>
    </submittedName>
</protein>
<evidence type="ECO:0000259" key="7">
    <source>
        <dbReference type="PROSITE" id="PS50811"/>
    </source>
</evidence>
<dbReference type="AlphaFoldDB" id="A0A8B7BZH3"/>
<feature type="compositionally biased region" description="Polar residues" evidence="6">
    <location>
        <begin position="96"/>
        <end position="105"/>
    </location>
</feature>
<dbReference type="PANTHER" id="PTHR32096">
    <property type="entry name" value="WRKY TRANSCRIPTION FACTOR 30-RELATED-RELATED"/>
    <property type="match status" value="1"/>
</dbReference>
<comment type="subcellular location">
    <subcellularLocation>
        <location evidence="1">Nucleus</location>
    </subcellularLocation>
</comment>
<feature type="compositionally biased region" description="Basic residues" evidence="6">
    <location>
        <begin position="112"/>
        <end position="130"/>
    </location>
</feature>
<evidence type="ECO:0000256" key="3">
    <source>
        <dbReference type="ARBA" id="ARBA00023125"/>
    </source>
</evidence>
<dbReference type="GO" id="GO:0000976">
    <property type="term" value="F:transcription cis-regulatory region binding"/>
    <property type="evidence" value="ECO:0007669"/>
    <property type="project" value="TreeGrafter"/>
</dbReference>
<feature type="region of interest" description="Disordered" evidence="6">
    <location>
        <begin position="1"/>
        <end position="27"/>
    </location>
</feature>
<dbReference type="Gene3D" id="2.20.25.80">
    <property type="entry name" value="WRKY domain"/>
    <property type="match status" value="1"/>
</dbReference>
<dbReference type="KEGG" id="pda:103706249"/>
<feature type="domain" description="WRKY" evidence="7">
    <location>
        <begin position="137"/>
        <end position="205"/>
    </location>
</feature>
<organism evidence="8 9">
    <name type="scientific">Phoenix dactylifera</name>
    <name type="common">Date palm</name>
    <dbReference type="NCBI Taxonomy" id="42345"/>
    <lineage>
        <taxon>Eukaryota</taxon>
        <taxon>Viridiplantae</taxon>
        <taxon>Streptophyta</taxon>
        <taxon>Embryophyta</taxon>
        <taxon>Tracheophyta</taxon>
        <taxon>Spermatophyta</taxon>
        <taxon>Magnoliopsida</taxon>
        <taxon>Liliopsida</taxon>
        <taxon>Arecaceae</taxon>
        <taxon>Coryphoideae</taxon>
        <taxon>Phoeniceae</taxon>
        <taxon>Phoenix</taxon>
    </lineage>
</organism>
<keyword evidence="4" id="KW-0804">Transcription</keyword>
<keyword evidence="5" id="KW-0539">Nucleus</keyword>
<evidence type="ECO:0000256" key="5">
    <source>
        <dbReference type="ARBA" id="ARBA00023242"/>
    </source>
</evidence>
<keyword evidence="2" id="KW-0805">Transcription regulation</keyword>
<dbReference type="InterPro" id="IPR036576">
    <property type="entry name" value="WRKY_dom_sf"/>
</dbReference>
<dbReference type="Pfam" id="PF03106">
    <property type="entry name" value="WRKY"/>
    <property type="match status" value="1"/>
</dbReference>
<dbReference type="GO" id="GO:0005634">
    <property type="term" value="C:nucleus"/>
    <property type="evidence" value="ECO:0007669"/>
    <property type="project" value="UniProtKB-SubCell"/>
</dbReference>
<feature type="region of interest" description="Disordered" evidence="6">
    <location>
        <begin position="231"/>
        <end position="268"/>
    </location>
</feature>
<sequence length="334" mass="37637">MKTEKILGRVGRGRSGSMASLEQENSPLIHRRTATQVLNKGKEAANKIKCLLQESFPSEDHGKNSMIGFLNEEILDSFSEALIILTSEGAPETPLDQASTPCSDEQGSDHSSKKRKVQSGRRNGYRRRAHPYASTRVLSKTMDDGRTWRKYGQKDIFSSKHPRSYFRCTHKYDQDCQATRQVQRSEDDPSMYVITYIGEHTCRDPTKSPHLLPPSHQRPPFIISFGLETAQDDQQEPQSNSPHSSILKQESDEEVVSDPSPGSSASEFLMLPDLGTFEQSAPMAPYMETVLDQCDVMSDVHSSNSCLDMEFEIPFELNEIDDVFSLDHDKLFPD</sequence>
<dbReference type="SUPFAM" id="SSF118290">
    <property type="entry name" value="WRKY DNA-binding domain"/>
    <property type="match status" value="1"/>
</dbReference>
<evidence type="ECO:0000256" key="2">
    <source>
        <dbReference type="ARBA" id="ARBA00023015"/>
    </source>
</evidence>
<dbReference type="SMART" id="SM00774">
    <property type="entry name" value="WRKY"/>
    <property type="match status" value="1"/>
</dbReference>
<feature type="compositionally biased region" description="Polar residues" evidence="6">
    <location>
        <begin position="236"/>
        <end position="248"/>
    </location>
</feature>
<keyword evidence="3" id="KW-0238">DNA-binding</keyword>
<dbReference type="InterPro" id="IPR044810">
    <property type="entry name" value="WRKY_plant"/>
</dbReference>
<proteinExistence type="predicted"/>